<keyword evidence="3" id="KW-1185">Reference proteome</keyword>
<gene>
    <name evidence="2" type="ORF">GWI33_020098</name>
</gene>
<proteinExistence type="predicted"/>
<comment type="caution">
    <text evidence="2">The sequence shown here is derived from an EMBL/GenBank/DDBJ whole genome shotgun (WGS) entry which is preliminary data.</text>
</comment>
<name>A0A834M0T1_RHYFE</name>
<accession>A0A834M0T1</accession>
<evidence type="ECO:0000313" key="3">
    <source>
        <dbReference type="Proteomes" id="UP000625711"/>
    </source>
</evidence>
<dbReference type="EMBL" id="JAACXV010014526">
    <property type="protein sequence ID" value="KAF7266593.1"/>
    <property type="molecule type" value="Genomic_DNA"/>
</dbReference>
<dbReference type="AlphaFoldDB" id="A0A834M0T1"/>
<organism evidence="2 3">
    <name type="scientific">Rhynchophorus ferrugineus</name>
    <name type="common">Red palm weevil</name>
    <name type="synonym">Curculio ferrugineus</name>
    <dbReference type="NCBI Taxonomy" id="354439"/>
    <lineage>
        <taxon>Eukaryota</taxon>
        <taxon>Metazoa</taxon>
        <taxon>Ecdysozoa</taxon>
        <taxon>Arthropoda</taxon>
        <taxon>Hexapoda</taxon>
        <taxon>Insecta</taxon>
        <taxon>Pterygota</taxon>
        <taxon>Neoptera</taxon>
        <taxon>Endopterygota</taxon>
        <taxon>Coleoptera</taxon>
        <taxon>Polyphaga</taxon>
        <taxon>Cucujiformia</taxon>
        <taxon>Curculionidae</taxon>
        <taxon>Dryophthorinae</taxon>
        <taxon>Rhynchophorus</taxon>
    </lineage>
</organism>
<sequence length="104" mass="10781">MPPAEGTPGAGASKSVGVGVVIISRTALRKLFVVDDPDGPPAGGGRQPGVRGRTFRNASDGRQLVVPAEGIRGASRSYLTYTIPDLDTGVYSSECVDFSTTSRE</sequence>
<dbReference type="Proteomes" id="UP000625711">
    <property type="component" value="Unassembled WGS sequence"/>
</dbReference>
<evidence type="ECO:0000313" key="2">
    <source>
        <dbReference type="EMBL" id="KAF7266593.1"/>
    </source>
</evidence>
<protein>
    <submittedName>
        <fullName evidence="2">Uncharacterized protein</fullName>
    </submittedName>
</protein>
<reference evidence="2" key="1">
    <citation type="submission" date="2020-08" db="EMBL/GenBank/DDBJ databases">
        <title>Genome sequencing and assembly of the red palm weevil Rhynchophorus ferrugineus.</title>
        <authorList>
            <person name="Dias G.B."/>
            <person name="Bergman C.M."/>
            <person name="Manee M."/>
        </authorList>
    </citation>
    <scope>NUCLEOTIDE SEQUENCE</scope>
    <source>
        <strain evidence="2">AA-2017</strain>
        <tissue evidence="2">Whole larva</tissue>
    </source>
</reference>
<evidence type="ECO:0000256" key="1">
    <source>
        <dbReference type="SAM" id="MobiDB-lite"/>
    </source>
</evidence>
<feature type="region of interest" description="Disordered" evidence="1">
    <location>
        <begin position="35"/>
        <end position="55"/>
    </location>
</feature>